<sequence>MSLSHLRRQAAALAVFTGVTGVVTVSSFAGISSAYAQATDITQTFVEAGEIGQGFLLKRLDACYLITPEHVVNDAFFASVTAGNAERSRGDATAIQTLGYDLAILGVTGNAQRACGIDYASFVSATAEVLKSLKSATQLSVSTISADGARVLTPANIASVDLLRLYIQPTDANTPFMQGMSGSLVFAGNTPVGMLQSVDANTSQGVVLRIDRLLETINPFFNDGLSITSETPLTQLQQTLSLTHWSHASPAQISASFISDGDTTSHWRYRLQQGPNTSGERNPLHAYNIGNQVRLQFSLGAGAEVPVQNISSITFSNYSDERDSFIRDFEILASRQAEGAGWVPVYAGTWMIGEKDKTVQLNNVAARRLMLVARSHWNPDATDIVISEVTMTNN</sequence>
<name>A0A0K6GZI3_9GAMM</name>
<evidence type="ECO:0000313" key="2">
    <source>
        <dbReference type="Proteomes" id="UP000182598"/>
    </source>
</evidence>
<reference evidence="2" key="1">
    <citation type="submission" date="2015-08" db="EMBL/GenBank/DDBJ databases">
        <authorList>
            <person name="Varghese N."/>
        </authorList>
    </citation>
    <scope>NUCLEOTIDE SEQUENCE [LARGE SCALE GENOMIC DNA]</scope>
    <source>
        <strain evidence="2">DSM 27808</strain>
    </source>
</reference>
<organism evidence="1 2">
    <name type="scientific">Pseudidiomarina woesei</name>
    <dbReference type="NCBI Taxonomy" id="1381080"/>
    <lineage>
        <taxon>Bacteria</taxon>
        <taxon>Pseudomonadati</taxon>
        <taxon>Pseudomonadota</taxon>
        <taxon>Gammaproteobacteria</taxon>
        <taxon>Alteromonadales</taxon>
        <taxon>Idiomarinaceae</taxon>
        <taxon>Pseudidiomarina</taxon>
    </lineage>
</organism>
<dbReference type="SUPFAM" id="SSF50494">
    <property type="entry name" value="Trypsin-like serine proteases"/>
    <property type="match status" value="1"/>
</dbReference>
<dbReference type="Proteomes" id="UP000182598">
    <property type="component" value="Unassembled WGS sequence"/>
</dbReference>
<keyword evidence="2" id="KW-1185">Reference proteome</keyword>
<dbReference type="AlphaFoldDB" id="A0A0K6GZI3"/>
<proteinExistence type="predicted"/>
<dbReference type="RefSeq" id="WP_055438460.1">
    <property type="nucleotide sequence ID" value="NZ_CYHB01000001.1"/>
</dbReference>
<evidence type="ECO:0000313" key="1">
    <source>
        <dbReference type="EMBL" id="CUA83933.1"/>
    </source>
</evidence>
<gene>
    <name evidence="1" type="ORF">Ga0061064_0815</name>
</gene>
<dbReference type="OrthoDB" id="9554314at2"/>
<protein>
    <submittedName>
        <fullName evidence="1">Uncharacterized protein</fullName>
    </submittedName>
</protein>
<dbReference type="InterPro" id="IPR009003">
    <property type="entry name" value="Peptidase_S1_PA"/>
</dbReference>
<dbReference type="Gene3D" id="2.60.120.260">
    <property type="entry name" value="Galactose-binding domain-like"/>
    <property type="match status" value="1"/>
</dbReference>
<dbReference type="EMBL" id="CYHB01000001">
    <property type="protein sequence ID" value="CUA83933.1"/>
    <property type="molecule type" value="Genomic_DNA"/>
</dbReference>
<accession>A0A0K6GZI3</accession>